<gene>
    <name evidence="2" type="ORF">CGOC_LOCUS4724</name>
</gene>
<dbReference type="Pfam" id="PF00929">
    <property type="entry name" value="RNase_T"/>
    <property type="match status" value="1"/>
</dbReference>
<reference evidence="2 3" key="1">
    <citation type="submission" date="2018-11" db="EMBL/GenBank/DDBJ databases">
        <authorList>
            <consortium name="Pathogen Informatics"/>
        </authorList>
    </citation>
    <scope>NUCLEOTIDE SEQUENCE [LARGE SCALE GENOMIC DNA]</scope>
</reference>
<dbReference type="InterPro" id="IPR036397">
    <property type="entry name" value="RNaseH_sf"/>
</dbReference>
<dbReference type="GO" id="GO:0003676">
    <property type="term" value="F:nucleic acid binding"/>
    <property type="evidence" value="ECO:0007669"/>
    <property type="project" value="InterPro"/>
</dbReference>
<protein>
    <recommendedName>
        <fullName evidence="1">Exonuclease domain-containing protein</fullName>
    </recommendedName>
</protein>
<evidence type="ECO:0000313" key="2">
    <source>
        <dbReference type="EMBL" id="VDK59620.1"/>
    </source>
</evidence>
<feature type="non-terminal residue" evidence="2">
    <location>
        <position position="137"/>
    </location>
</feature>
<sequence length="137" mass="15117">GADVLLDGDSAFAASAVSDLRTLPEHARAIAKALPALVRKMSSSVGEKAGRMIWIDCEMTGLDFEKQTLVEIATIVTDKDLKIIAEGPDIVIHQSEKVLDRMEEWPRETFTKNGLLKRIRESTVSLSEAEDMVGWFS</sequence>
<dbReference type="OrthoDB" id="270189at2759"/>
<dbReference type="Gene3D" id="3.30.420.10">
    <property type="entry name" value="Ribonuclease H-like superfamily/Ribonuclease H"/>
    <property type="match status" value="1"/>
</dbReference>
<dbReference type="InterPro" id="IPR013520">
    <property type="entry name" value="Ribonucl_H"/>
</dbReference>
<keyword evidence="3" id="KW-1185">Reference proteome</keyword>
<accession>A0A3P6RX82</accession>
<dbReference type="NCBIfam" id="NF003765">
    <property type="entry name" value="PRK05359.1"/>
    <property type="match status" value="1"/>
</dbReference>
<dbReference type="AlphaFoldDB" id="A0A3P6RX82"/>
<dbReference type="Proteomes" id="UP000271889">
    <property type="component" value="Unassembled WGS sequence"/>
</dbReference>
<dbReference type="InterPro" id="IPR012337">
    <property type="entry name" value="RNaseH-like_sf"/>
</dbReference>
<feature type="non-terminal residue" evidence="2">
    <location>
        <position position="1"/>
    </location>
</feature>
<evidence type="ECO:0000313" key="3">
    <source>
        <dbReference type="Proteomes" id="UP000271889"/>
    </source>
</evidence>
<feature type="domain" description="Exonuclease" evidence="1">
    <location>
        <begin position="53"/>
        <end position="122"/>
    </location>
</feature>
<dbReference type="SUPFAM" id="SSF53098">
    <property type="entry name" value="Ribonuclease H-like"/>
    <property type="match status" value="1"/>
</dbReference>
<organism evidence="2 3">
    <name type="scientific">Cylicostephanus goldi</name>
    <name type="common">Nematode worm</name>
    <dbReference type="NCBI Taxonomy" id="71465"/>
    <lineage>
        <taxon>Eukaryota</taxon>
        <taxon>Metazoa</taxon>
        <taxon>Ecdysozoa</taxon>
        <taxon>Nematoda</taxon>
        <taxon>Chromadorea</taxon>
        <taxon>Rhabditida</taxon>
        <taxon>Rhabditina</taxon>
        <taxon>Rhabditomorpha</taxon>
        <taxon>Strongyloidea</taxon>
        <taxon>Strongylidae</taxon>
        <taxon>Cylicostephanus</taxon>
    </lineage>
</organism>
<dbReference type="EMBL" id="UYRV01013440">
    <property type="protein sequence ID" value="VDK59620.1"/>
    <property type="molecule type" value="Genomic_DNA"/>
</dbReference>
<name>A0A3P6RX82_CYLGO</name>
<proteinExistence type="predicted"/>
<evidence type="ECO:0000259" key="1">
    <source>
        <dbReference type="Pfam" id="PF00929"/>
    </source>
</evidence>